<feature type="domain" description="FAD-binding FR-type" evidence="12">
    <location>
        <begin position="339"/>
        <end position="478"/>
    </location>
</feature>
<evidence type="ECO:0000256" key="10">
    <source>
        <dbReference type="ARBA" id="ARBA00023180"/>
    </source>
</evidence>
<dbReference type="InterPro" id="IPR013130">
    <property type="entry name" value="Fe3_Rdtase_TM_dom"/>
</dbReference>
<comment type="subcellular location">
    <subcellularLocation>
        <location evidence="1">Membrane</location>
        <topology evidence="1">Multi-pass membrane protein</topology>
    </subcellularLocation>
</comment>
<feature type="transmembrane region" description="Helical" evidence="11">
    <location>
        <begin position="264"/>
        <end position="286"/>
    </location>
</feature>
<evidence type="ECO:0000313" key="14">
    <source>
        <dbReference type="Proteomes" id="UP001294444"/>
    </source>
</evidence>
<keyword evidence="4 11" id="KW-0812">Transmembrane</keyword>
<dbReference type="Proteomes" id="UP001294444">
    <property type="component" value="Unassembled WGS sequence"/>
</dbReference>
<keyword evidence="9 11" id="KW-0472">Membrane</keyword>
<dbReference type="GO" id="GO:0015677">
    <property type="term" value="P:copper ion import"/>
    <property type="evidence" value="ECO:0007669"/>
    <property type="project" value="TreeGrafter"/>
</dbReference>
<dbReference type="InterPro" id="IPR013112">
    <property type="entry name" value="FAD-bd_8"/>
</dbReference>
<evidence type="ECO:0000256" key="5">
    <source>
        <dbReference type="ARBA" id="ARBA00022982"/>
    </source>
</evidence>
<dbReference type="SUPFAM" id="SSF52343">
    <property type="entry name" value="Ferredoxin reductase-like, C-terminal NADP-linked domain"/>
    <property type="match status" value="1"/>
</dbReference>
<keyword evidence="8" id="KW-0406">Ion transport</keyword>
<keyword evidence="10" id="KW-0325">Glycoprotein</keyword>
<dbReference type="EMBL" id="OAPG01000001">
    <property type="protein sequence ID" value="SNX81814.1"/>
    <property type="molecule type" value="Genomic_DNA"/>
</dbReference>
<dbReference type="GO" id="GO:0006879">
    <property type="term" value="P:intracellular iron ion homeostasis"/>
    <property type="evidence" value="ECO:0007669"/>
    <property type="project" value="TreeGrafter"/>
</dbReference>
<dbReference type="AlphaFoldDB" id="A0AAJ4XG81"/>
<feature type="transmembrane region" description="Helical" evidence="11">
    <location>
        <begin position="41"/>
        <end position="62"/>
    </location>
</feature>
<dbReference type="SFLD" id="SFLDS00052">
    <property type="entry name" value="Ferric_Reductase_Domain"/>
    <property type="match status" value="1"/>
</dbReference>
<dbReference type="Gene3D" id="3.40.50.80">
    <property type="entry name" value="Nucleotide-binding domain of ferredoxin-NADP reductase (FNR) module"/>
    <property type="match status" value="1"/>
</dbReference>
<dbReference type="Pfam" id="PF08022">
    <property type="entry name" value="FAD_binding_8"/>
    <property type="match status" value="1"/>
</dbReference>
<keyword evidence="7" id="KW-0560">Oxidoreductase</keyword>
<dbReference type="GO" id="GO:0005886">
    <property type="term" value="C:plasma membrane"/>
    <property type="evidence" value="ECO:0007669"/>
    <property type="project" value="TreeGrafter"/>
</dbReference>
<evidence type="ECO:0000256" key="7">
    <source>
        <dbReference type="ARBA" id="ARBA00023002"/>
    </source>
</evidence>
<comment type="similarity">
    <text evidence="2">Belongs to the ferric reductase (FRE) family.</text>
</comment>
<dbReference type="CDD" id="cd06186">
    <property type="entry name" value="NOX_Duox_like_FAD_NADP"/>
    <property type="match status" value="1"/>
</dbReference>
<evidence type="ECO:0000256" key="6">
    <source>
        <dbReference type="ARBA" id="ARBA00022989"/>
    </source>
</evidence>
<evidence type="ECO:0000256" key="1">
    <source>
        <dbReference type="ARBA" id="ARBA00004141"/>
    </source>
</evidence>
<sequence length="712" mass="79331">MIPIPWKMGSDVLDYITTLPADEQEPSLLSLQSYYYNSMKVPCLASFALYGLFVVLILATAFNNLLKWTSPWLHNKISQKLRVIRAYVWEHPLLSRSHATVISLPGLRWLTLQLPLRGEAMIILGLFLINFIPLVAFYQLLEPIPGSSLIESKSDQICRALADRTGVLGTAQIPLLILMASKRTPLAIVSDLGQNSLMLYHRWIARWFWAHIFIHGVAYTVVYAGEPDGVSEMLAETYIRWGIVGLAMAFGLCFLSLRALRQRYYEVFVMFHITMAIFAILGTYLHITLLEYGPYGMFKVMTELAAAFWGFDRVVRWIMRIYLSFSFGSRSTALSREINPSIRCTSAQIQAYGAKPDYCRLRITVPASKIRVVNEAQPLIQGVAAGDDIRITIPRMQWVGEHPFTVFEAGIFKHNPSQGYVDLLIKTAGGMTHKLAQHMINSSGTNSDNRNIEMGGATTKQSRVSVLIEGPFGRAPEINQATTDIVLVAGGIAITFCWPLFVRAFKAQVSAAGESNLRSCKLIWIVRSESTTQILEEAFTELVQQVQSEQNLKKCCFTMDVYVTSIATATPTAALPISSSSASIKAKKSIETPGGGSSTRHFDRSPSNEVLGLTVLSHVGEEITNEKTHDKLFDNSVQGDLVKVSRFNGRPKPLASCMFAHLEHKPLERGHTQCLTVAFCGPSSLCDDIRYEAVGLIKKGHNVELIEECFMW</sequence>
<keyword evidence="14" id="KW-1185">Reference proteome</keyword>
<feature type="transmembrane region" description="Helical" evidence="11">
    <location>
        <begin position="237"/>
        <end position="257"/>
    </location>
</feature>
<evidence type="ECO:0000256" key="3">
    <source>
        <dbReference type="ARBA" id="ARBA00022448"/>
    </source>
</evidence>
<keyword evidence="6 11" id="KW-1133">Transmembrane helix</keyword>
<comment type="caution">
    <text evidence="13">The sequence shown here is derived from an EMBL/GenBank/DDBJ whole genome shotgun (WGS) entry which is preliminary data.</text>
</comment>
<dbReference type="PANTHER" id="PTHR32361:SF9">
    <property type="entry name" value="FERRIC REDUCTASE TRANSMEMBRANE COMPONENT 3-RELATED"/>
    <property type="match status" value="1"/>
</dbReference>
<dbReference type="SFLD" id="SFLDG01168">
    <property type="entry name" value="Ferric_reductase_subgroup_(FRE"/>
    <property type="match status" value="1"/>
</dbReference>
<proteinExistence type="inferred from homology"/>
<protein>
    <submittedName>
        <fullName evidence="13">Related to FRE3 - Ferric reductase, reduces siderophore-bound iron prior to uptake</fullName>
    </submittedName>
</protein>
<dbReference type="InterPro" id="IPR039261">
    <property type="entry name" value="FNR_nucleotide-bd"/>
</dbReference>
<reference evidence="13" key="1">
    <citation type="submission" date="2023-10" db="EMBL/GenBank/DDBJ databases">
        <authorList>
            <person name="Guldener U."/>
        </authorList>
    </citation>
    <scope>NUCLEOTIDE SEQUENCE</scope>
    <source>
        <strain evidence="13">Mp4</strain>
    </source>
</reference>
<feature type="transmembrane region" description="Helical" evidence="11">
    <location>
        <begin position="207"/>
        <end position="225"/>
    </location>
</feature>
<organism evidence="13 14">
    <name type="scientific">Melanopsichium pennsylvanicum</name>
    <dbReference type="NCBI Taxonomy" id="63383"/>
    <lineage>
        <taxon>Eukaryota</taxon>
        <taxon>Fungi</taxon>
        <taxon>Dikarya</taxon>
        <taxon>Basidiomycota</taxon>
        <taxon>Ustilaginomycotina</taxon>
        <taxon>Ustilaginomycetes</taxon>
        <taxon>Ustilaginales</taxon>
        <taxon>Ustilaginaceae</taxon>
        <taxon>Melanopsichium</taxon>
    </lineage>
</organism>
<dbReference type="InterPro" id="IPR051410">
    <property type="entry name" value="Ferric/Cupric_Reductase"/>
</dbReference>
<dbReference type="GO" id="GO:0000293">
    <property type="term" value="F:ferric-chelate reductase activity"/>
    <property type="evidence" value="ECO:0007669"/>
    <property type="project" value="UniProtKB-ARBA"/>
</dbReference>
<evidence type="ECO:0000256" key="2">
    <source>
        <dbReference type="ARBA" id="ARBA00006278"/>
    </source>
</evidence>
<dbReference type="Pfam" id="PF08030">
    <property type="entry name" value="NAD_binding_6"/>
    <property type="match status" value="1"/>
</dbReference>
<feature type="transmembrane region" description="Helical" evidence="11">
    <location>
        <begin position="120"/>
        <end position="141"/>
    </location>
</feature>
<keyword evidence="5" id="KW-0249">Electron transport</keyword>
<evidence type="ECO:0000256" key="4">
    <source>
        <dbReference type="ARBA" id="ARBA00022692"/>
    </source>
</evidence>
<name>A0AAJ4XG81_9BASI</name>
<accession>A0AAJ4XG81</accession>
<dbReference type="Pfam" id="PF01794">
    <property type="entry name" value="Ferric_reduct"/>
    <property type="match status" value="1"/>
</dbReference>
<keyword evidence="3" id="KW-0813">Transport</keyword>
<dbReference type="InterPro" id="IPR013121">
    <property type="entry name" value="Fe_red_NAD-bd_6"/>
</dbReference>
<dbReference type="PANTHER" id="PTHR32361">
    <property type="entry name" value="FERRIC/CUPRIC REDUCTASE TRANSMEMBRANE COMPONENT"/>
    <property type="match status" value="1"/>
</dbReference>
<dbReference type="PROSITE" id="PS51384">
    <property type="entry name" value="FAD_FR"/>
    <property type="match status" value="1"/>
</dbReference>
<evidence type="ECO:0000313" key="13">
    <source>
        <dbReference type="EMBL" id="SNX81814.1"/>
    </source>
</evidence>
<evidence type="ECO:0000256" key="8">
    <source>
        <dbReference type="ARBA" id="ARBA00023065"/>
    </source>
</evidence>
<evidence type="ECO:0000256" key="11">
    <source>
        <dbReference type="SAM" id="Phobius"/>
    </source>
</evidence>
<evidence type="ECO:0000256" key="9">
    <source>
        <dbReference type="ARBA" id="ARBA00023136"/>
    </source>
</evidence>
<gene>
    <name evidence="13" type="ORF">MEPE_00519</name>
</gene>
<dbReference type="InterPro" id="IPR017927">
    <property type="entry name" value="FAD-bd_FR_type"/>
</dbReference>
<dbReference type="GO" id="GO:0006826">
    <property type="term" value="P:iron ion transport"/>
    <property type="evidence" value="ECO:0007669"/>
    <property type="project" value="TreeGrafter"/>
</dbReference>
<evidence type="ECO:0000259" key="12">
    <source>
        <dbReference type="PROSITE" id="PS51384"/>
    </source>
</evidence>